<feature type="chain" id="PRO_5019243833" evidence="2">
    <location>
        <begin position="24"/>
        <end position="253"/>
    </location>
</feature>
<dbReference type="GeneID" id="38775096"/>
<protein>
    <submittedName>
        <fullName evidence="3">Uncharacterized protein</fullName>
    </submittedName>
</protein>
<feature type="region of interest" description="Disordered" evidence="1">
    <location>
        <begin position="142"/>
        <end position="163"/>
    </location>
</feature>
<evidence type="ECO:0000256" key="2">
    <source>
        <dbReference type="SAM" id="SignalP"/>
    </source>
</evidence>
<feature type="signal peptide" evidence="2">
    <location>
        <begin position="1"/>
        <end position="23"/>
    </location>
</feature>
<evidence type="ECO:0000313" key="3">
    <source>
        <dbReference type="EMBL" id="GBE78179.1"/>
    </source>
</evidence>
<accession>A0A401G7P8</accession>
<gene>
    <name evidence="3" type="ORF">SCP_0110620</name>
</gene>
<dbReference type="OrthoDB" id="2803880at2759"/>
<dbReference type="AlphaFoldDB" id="A0A401G7P8"/>
<dbReference type="RefSeq" id="XP_027609092.1">
    <property type="nucleotide sequence ID" value="XM_027753291.1"/>
</dbReference>
<dbReference type="Proteomes" id="UP000287166">
    <property type="component" value="Unassembled WGS sequence"/>
</dbReference>
<keyword evidence="4" id="KW-1185">Reference proteome</keyword>
<proteinExistence type="predicted"/>
<organism evidence="3 4">
    <name type="scientific">Sparassis crispa</name>
    <dbReference type="NCBI Taxonomy" id="139825"/>
    <lineage>
        <taxon>Eukaryota</taxon>
        <taxon>Fungi</taxon>
        <taxon>Dikarya</taxon>
        <taxon>Basidiomycota</taxon>
        <taxon>Agaricomycotina</taxon>
        <taxon>Agaricomycetes</taxon>
        <taxon>Polyporales</taxon>
        <taxon>Sparassidaceae</taxon>
        <taxon>Sparassis</taxon>
    </lineage>
</organism>
<comment type="caution">
    <text evidence="3">The sequence shown here is derived from an EMBL/GenBank/DDBJ whole genome shotgun (WGS) entry which is preliminary data.</text>
</comment>
<dbReference type="STRING" id="139825.A0A401G7P8"/>
<evidence type="ECO:0000313" key="4">
    <source>
        <dbReference type="Proteomes" id="UP000287166"/>
    </source>
</evidence>
<name>A0A401G7P8_9APHY</name>
<reference evidence="3 4" key="1">
    <citation type="journal article" date="2018" name="Sci. Rep.">
        <title>Genome sequence of the cauliflower mushroom Sparassis crispa (Hanabiratake) and its association with beneficial usage.</title>
        <authorList>
            <person name="Kiyama R."/>
            <person name="Furutani Y."/>
            <person name="Kawaguchi K."/>
            <person name="Nakanishi T."/>
        </authorList>
    </citation>
    <scope>NUCLEOTIDE SEQUENCE [LARGE SCALE GENOMIC DNA]</scope>
</reference>
<dbReference type="EMBL" id="BFAD01000001">
    <property type="protein sequence ID" value="GBE78179.1"/>
    <property type="molecule type" value="Genomic_DNA"/>
</dbReference>
<sequence length="253" mass="25278">MRTPVVACAVFAATAFCPWHVLAAPVSSTGVFDPSHYHTTAGGSMIHNNPRELMLETRAPHKNKHGKKTAMEPRDDVASSILERKIEPRKISPRLSSRALDKDTAGGNAYSGSAGDASGGSAGRDTLGVDYTYTREKRTTDADTLGGNAYTGSTGDASGGGVSNVSNDAGMPTIMNVNSNNAGLGGTSASGCSSGGLGNNNGAGGNAYSGSSGNAEGGSVSNVGGMFNMDSNNGGAAGYSESGCATGGNTVLK</sequence>
<feature type="compositionally biased region" description="Low complexity" evidence="1">
    <location>
        <begin position="105"/>
        <end position="116"/>
    </location>
</feature>
<dbReference type="InParanoid" id="A0A401G7P8"/>
<feature type="compositionally biased region" description="Basic and acidic residues" evidence="1">
    <location>
        <begin position="69"/>
        <end position="90"/>
    </location>
</feature>
<feature type="region of interest" description="Disordered" evidence="1">
    <location>
        <begin position="62"/>
        <end position="126"/>
    </location>
</feature>
<evidence type="ECO:0000256" key="1">
    <source>
        <dbReference type="SAM" id="MobiDB-lite"/>
    </source>
</evidence>
<keyword evidence="2" id="KW-0732">Signal</keyword>